<evidence type="ECO:0000259" key="7">
    <source>
        <dbReference type="Pfam" id="PF00135"/>
    </source>
</evidence>
<sequence>MDPIIQTSYGLVKGLQKQNFYNKSYYAFYAIPYAQQPTGEHRFSDARPLEPWTGTLDATKVGDASWNFDRLNPNPADKKIIGSDNCLHLNVYLPELNPSEKLPVMVYIHGGRFATMSGTPFYYGPDYLIENGVILVTLNYRLGAFGFLSFKDPSIGIPGNAGLKDQLIALKWIKSEIEKFGGDSGNITVFGESAGGCSVHYHLLSEQSRGLFHRAIIMSGSAFGPWSCLPNGDYAYRLAKAFGYEGTPENERGILNVILNADPKEIVIKQEELLKDEEKRIGQFYVFAPLIEPYLNEKTFVPDHPFQMSKTAWGNEIDVIVGGCSKEGLFFYRLVTPETMSSLGNFSNTVAQNVHLHPDTQNCIEKGLKLKSFYYGEEEPSLSNSDIFIDIQSDKMFWHGMWMAMKARKNSKTFLYRFDVEPTSNLTIRELYQIPHQRGACHVEDVFYVFKAQYLNAPIKDSAEYKVVEIMTRTFTDFARYGNPSSEILGDVKWESVAKTDDDTQIKCLNITGQGVDFKKFPEIDRMMLWDEICENDF</sequence>
<proteinExistence type="inferred from homology"/>
<dbReference type="PANTHER" id="PTHR43142">
    <property type="entry name" value="CARBOXYLIC ESTER HYDROLASE"/>
    <property type="match status" value="1"/>
</dbReference>
<protein>
    <recommendedName>
        <fullName evidence="6">Carboxylic ester hydrolase</fullName>
        <ecNumber evidence="6">3.1.1.-</ecNumber>
    </recommendedName>
</protein>
<organism evidence="9">
    <name type="scientific">Culicoides sonorensis</name>
    <name type="common">Biting midge</name>
    <dbReference type="NCBI Taxonomy" id="179676"/>
    <lineage>
        <taxon>Eukaryota</taxon>
        <taxon>Metazoa</taxon>
        <taxon>Ecdysozoa</taxon>
        <taxon>Arthropoda</taxon>
        <taxon>Hexapoda</taxon>
        <taxon>Insecta</taxon>
        <taxon>Pterygota</taxon>
        <taxon>Neoptera</taxon>
        <taxon>Endopterygota</taxon>
        <taxon>Diptera</taxon>
        <taxon>Nematocera</taxon>
        <taxon>Chironomoidea</taxon>
        <taxon>Ceratopogonidae</taxon>
        <taxon>Ceratopogoninae</taxon>
        <taxon>Culicoides</taxon>
        <taxon>Monoculicoides</taxon>
    </lineage>
</organism>
<reference evidence="8" key="1">
    <citation type="submission" date="2018-04" db="EMBL/GenBank/DDBJ databases">
        <authorList>
            <person name="Go L.Y."/>
            <person name="Mitchell J.A."/>
        </authorList>
    </citation>
    <scope>NUCLEOTIDE SEQUENCE</scope>
    <source>
        <tissue evidence="8">Whole organism</tissue>
    </source>
</reference>
<keyword evidence="5" id="KW-0325">Glycoprotein</keyword>
<evidence type="ECO:0000256" key="6">
    <source>
        <dbReference type="RuleBase" id="RU361235"/>
    </source>
</evidence>
<dbReference type="VEuPathDB" id="VectorBase:CSON005948"/>
<keyword evidence="3 6" id="KW-0378">Hydrolase</keyword>
<dbReference type="InterPro" id="IPR029058">
    <property type="entry name" value="AB_hydrolase_fold"/>
</dbReference>
<dbReference type="InterPro" id="IPR002018">
    <property type="entry name" value="CarbesteraseB"/>
</dbReference>
<dbReference type="Pfam" id="PF00135">
    <property type="entry name" value="COesterase"/>
    <property type="match status" value="1"/>
</dbReference>
<evidence type="ECO:0000256" key="3">
    <source>
        <dbReference type="ARBA" id="ARBA00022801"/>
    </source>
</evidence>
<dbReference type="GO" id="GO:0052689">
    <property type="term" value="F:carboxylic ester hydrolase activity"/>
    <property type="evidence" value="ECO:0007669"/>
    <property type="project" value="UniProtKB-KW"/>
</dbReference>
<dbReference type="SUPFAM" id="SSF53474">
    <property type="entry name" value="alpha/beta-Hydrolases"/>
    <property type="match status" value="1"/>
</dbReference>
<evidence type="ECO:0000256" key="1">
    <source>
        <dbReference type="ARBA" id="ARBA00005964"/>
    </source>
</evidence>
<accession>A0A336MSP0</accession>
<dbReference type="EC" id="3.1.1.-" evidence="6"/>
<dbReference type="OMA" id="AVRFMDM"/>
<evidence type="ECO:0000256" key="5">
    <source>
        <dbReference type="ARBA" id="ARBA00023180"/>
    </source>
</evidence>
<dbReference type="InterPro" id="IPR019826">
    <property type="entry name" value="Carboxylesterase_B_AS"/>
</dbReference>
<dbReference type="EMBL" id="UFQT01002289">
    <property type="protein sequence ID" value="SSX33120.1"/>
    <property type="molecule type" value="Genomic_DNA"/>
</dbReference>
<dbReference type="PANTHER" id="PTHR43142:SF1">
    <property type="entry name" value="CARBOXYLIC ESTER HYDROLASE"/>
    <property type="match status" value="1"/>
</dbReference>
<comment type="similarity">
    <text evidence="1 6">Belongs to the type-B carboxylesterase/lipase family.</text>
</comment>
<dbReference type="Gene3D" id="3.40.50.1820">
    <property type="entry name" value="alpha/beta hydrolase"/>
    <property type="match status" value="1"/>
</dbReference>
<evidence type="ECO:0000313" key="9">
    <source>
        <dbReference type="EMBL" id="SSX33120.1"/>
    </source>
</evidence>
<keyword evidence="2" id="KW-0719">Serine esterase</keyword>
<gene>
    <name evidence="9" type="primary">CSON005948</name>
</gene>
<dbReference type="PROSITE" id="PS00122">
    <property type="entry name" value="CARBOXYLESTERASE_B_1"/>
    <property type="match status" value="1"/>
</dbReference>
<evidence type="ECO:0000256" key="4">
    <source>
        <dbReference type="ARBA" id="ARBA00023157"/>
    </source>
</evidence>
<dbReference type="AlphaFoldDB" id="A0A336MSP0"/>
<keyword evidence="4" id="KW-1015">Disulfide bond</keyword>
<evidence type="ECO:0000313" key="8">
    <source>
        <dbReference type="EMBL" id="SSX13694.1"/>
    </source>
</evidence>
<name>A0A336MSP0_CULSO</name>
<evidence type="ECO:0000256" key="2">
    <source>
        <dbReference type="ARBA" id="ARBA00022487"/>
    </source>
</evidence>
<feature type="domain" description="Carboxylesterase type B" evidence="7">
    <location>
        <begin position="2"/>
        <end position="507"/>
    </location>
</feature>
<dbReference type="EMBL" id="UFQS01002289">
    <property type="protein sequence ID" value="SSX13694.1"/>
    <property type="molecule type" value="Genomic_DNA"/>
</dbReference>
<reference evidence="9" key="2">
    <citation type="submission" date="2018-07" db="EMBL/GenBank/DDBJ databases">
        <authorList>
            <person name="Quirk P.G."/>
            <person name="Krulwich T.A."/>
        </authorList>
    </citation>
    <scope>NUCLEOTIDE SEQUENCE</scope>
</reference>